<dbReference type="Proteomes" id="UP000765802">
    <property type="component" value="Unassembled WGS sequence"/>
</dbReference>
<dbReference type="PANTHER" id="PTHR46268">
    <property type="entry name" value="STRESS RESPONSE PROTEIN NHAX"/>
    <property type="match status" value="1"/>
</dbReference>
<dbReference type="PANTHER" id="PTHR46268:SF6">
    <property type="entry name" value="UNIVERSAL STRESS PROTEIN UP12"/>
    <property type="match status" value="1"/>
</dbReference>
<accession>A0ABR7MDN7</accession>
<name>A0ABR7MDN7_9BACT</name>
<dbReference type="Pfam" id="PF00582">
    <property type="entry name" value="Usp"/>
    <property type="match status" value="2"/>
</dbReference>
<evidence type="ECO:0000256" key="1">
    <source>
        <dbReference type="ARBA" id="ARBA00008791"/>
    </source>
</evidence>
<sequence length="273" mass="30479">MKTLLVPIDFSETSKNAANYAVALAKGIDQSKLVFFHVFNRVSAGADGTPLKTNLEARKQIIEMALNNLVHEIAPMMDVKVVAEEGDSLTESLVRYVKHHGADLVVMGLTGTSRIEQLLMGSNSLNMAHEAICPVLIVPSEAKYSGINNILFATDMKNVKQNTPIQPLRNLLECFKADLHVVNVNSEIHVEITDEYKAEKADLEEMLQGFTPSFYFIRIGDFVDAINTFAADFKIDLILTIPRKHSFMESLFNPSQTKRLLYHTHIPLVAIHD</sequence>
<dbReference type="InterPro" id="IPR014729">
    <property type="entry name" value="Rossmann-like_a/b/a_fold"/>
</dbReference>
<dbReference type="PRINTS" id="PR01438">
    <property type="entry name" value="UNVRSLSTRESS"/>
</dbReference>
<feature type="domain" description="UspA" evidence="2">
    <location>
        <begin position="1"/>
        <end position="139"/>
    </location>
</feature>
<evidence type="ECO:0000313" key="3">
    <source>
        <dbReference type="EMBL" id="MBC6493145.1"/>
    </source>
</evidence>
<dbReference type="SUPFAM" id="SSF52402">
    <property type="entry name" value="Adenine nucleotide alpha hydrolases-like"/>
    <property type="match status" value="2"/>
</dbReference>
<keyword evidence="4" id="KW-1185">Reference proteome</keyword>
<feature type="domain" description="UspA" evidence="2">
    <location>
        <begin position="149"/>
        <end position="271"/>
    </location>
</feature>
<gene>
    <name evidence="3" type="ORF">BC349_18990</name>
</gene>
<comment type="similarity">
    <text evidence="1">Belongs to the universal stress protein A family.</text>
</comment>
<organism evidence="3 4">
    <name type="scientific">Flavihumibacter stibioxidans</name>
    <dbReference type="NCBI Taxonomy" id="1834163"/>
    <lineage>
        <taxon>Bacteria</taxon>
        <taxon>Pseudomonadati</taxon>
        <taxon>Bacteroidota</taxon>
        <taxon>Chitinophagia</taxon>
        <taxon>Chitinophagales</taxon>
        <taxon>Chitinophagaceae</taxon>
        <taxon>Flavihumibacter</taxon>
    </lineage>
</organism>
<comment type="caution">
    <text evidence="3">The sequence shown here is derived from an EMBL/GenBank/DDBJ whole genome shotgun (WGS) entry which is preliminary data.</text>
</comment>
<dbReference type="RefSeq" id="WP_187258464.1">
    <property type="nucleotide sequence ID" value="NZ_JBHULF010000006.1"/>
</dbReference>
<reference evidence="3 4" key="1">
    <citation type="submission" date="2016-07" db="EMBL/GenBank/DDBJ databases">
        <title>Genome analysis of Flavihumibacter stibioxidans YS-17.</title>
        <authorList>
            <person name="Shi K."/>
            <person name="Han Y."/>
            <person name="Wang G."/>
        </authorList>
    </citation>
    <scope>NUCLEOTIDE SEQUENCE [LARGE SCALE GENOMIC DNA]</scope>
    <source>
        <strain evidence="3 4">YS-17</strain>
    </source>
</reference>
<dbReference type="InterPro" id="IPR006015">
    <property type="entry name" value="Universal_stress_UspA"/>
</dbReference>
<evidence type="ECO:0000259" key="2">
    <source>
        <dbReference type="Pfam" id="PF00582"/>
    </source>
</evidence>
<dbReference type="EMBL" id="MBUA01000031">
    <property type="protein sequence ID" value="MBC6493145.1"/>
    <property type="molecule type" value="Genomic_DNA"/>
</dbReference>
<protein>
    <recommendedName>
        <fullName evidence="2">UspA domain-containing protein</fullName>
    </recommendedName>
</protein>
<proteinExistence type="inferred from homology"/>
<dbReference type="InterPro" id="IPR006016">
    <property type="entry name" value="UspA"/>
</dbReference>
<dbReference type="CDD" id="cd00293">
    <property type="entry name" value="USP-like"/>
    <property type="match status" value="2"/>
</dbReference>
<evidence type="ECO:0000313" key="4">
    <source>
        <dbReference type="Proteomes" id="UP000765802"/>
    </source>
</evidence>
<dbReference type="Gene3D" id="3.40.50.620">
    <property type="entry name" value="HUPs"/>
    <property type="match status" value="2"/>
</dbReference>